<dbReference type="EMBL" id="ML208662">
    <property type="protein sequence ID" value="TFK61413.1"/>
    <property type="molecule type" value="Genomic_DNA"/>
</dbReference>
<sequence>MSFTSRTLRSRCILSGSPSGRRPLRTRQTLPEASSVDTFTVYHRPGPVRWENNEPVYEVEGIVGKTERGGQALYRVRWVGYPRKDDTLEPFVLTQAEEDLHKDPNGNYYQRPPPDGYDLDGSPRYKVEHVVEYAAPKAFIQWEGYPEWENTWEDLSHLSAQEIDELMSL</sequence>
<reference evidence="1 2" key="1">
    <citation type="journal article" date="2019" name="Nat. Ecol. Evol.">
        <title>Megaphylogeny resolves global patterns of mushroom evolution.</title>
        <authorList>
            <person name="Varga T."/>
            <person name="Krizsan K."/>
            <person name="Foldi C."/>
            <person name="Dima B."/>
            <person name="Sanchez-Garcia M."/>
            <person name="Sanchez-Ramirez S."/>
            <person name="Szollosi G.J."/>
            <person name="Szarkandi J.G."/>
            <person name="Papp V."/>
            <person name="Albert L."/>
            <person name="Andreopoulos W."/>
            <person name="Angelini C."/>
            <person name="Antonin V."/>
            <person name="Barry K.W."/>
            <person name="Bougher N.L."/>
            <person name="Buchanan P."/>
            <person name="Buyck B."/>
            <person name="Bense V."/>
            <person name="Catcheside P."/>
            <person name="Chovatia M."/>
            <person name="Cooper J."/>
            <person name="Damon W."/>
            <person name="Desjardin D."/>
            <person name="Finy P."/>
            <person name="Geml J."/>
            <person name="Haridas S."/>
            <person name="Hughes K."/>
            <person name="Justo A."/>
            <person name="Karasinski D."/>
            <person name="Kautmanova I."/>
            <person name="Kiss B."/>
            <person name="Kocsube S."/>
            <person name="Kotiranta H."/>
            <person name="LaButti K.M."/>
            <person name="Lechner B.E."/>
            <person name="Liimatainen K."/>
            <person name="Lipzen A."/>
            <person name="Lukacs Z."/>
            <person name="Mihaltcheva S."/>
            <person name="Morgado L.N."/>
            <person name="Niskanen T."/>
            <person name="Noordeloos M.E."/>
            <person name="Ohm R.A."/>
            <person name="Ortiz-Santana B."/>
            <person name="Ovrebo C."/>
            <person name="Racz N."/>
            <person name="Riley R."/>
            <person name="Savchenko A."/>
            <person name="Shiryaev A."/>
            <person name="Soop K."/>
            <person name="Spirin V."/>
            <person name="Szebenyi C."/>
            <person name="Tomsovsky M."/>
            <person name="Tulloss R.E."/>
            <person name="Uehling J."/>
            <person name="Grigoriev I.V."/>
            <person name="Vagvolgyi C."/>
            <person name="Papp T."/>
            <person name="Martin F.M."/>
            <person name="Miettinen O."/>
            <person name="Hibbett D.S."/>
            <person name="Nagy L.G."/>
        </authorList>
    </citation>
    <scope>NUCLEOTIDE SEQUENCE [LARGE SCALE GENOMIC DNA]</scope>
    <source>
        <strain evidence="1 2">NL-1719</strain>
    </source>
</reference>
<evidence type="ECO:0000313" key="1">
    <source>
        <dbReference type="EMBL" id="TFK61413.1"/>
    </source>
</evidence>
<gene>
    <name evidence="1" type="ORF">BDN72DRAFT_904124</name>
</gene>
<keyword evidence="2" id="KW-1185">Reference proteome</keyword>
<dbReference type="Proteomes" id="UP000308600">
    <property type="component" value="Unassembled WGS sequence"/>
</dbReference>
<name>A0ACD3A6E8_9AGAR</name>
<protein>
    <submittedName>
        <fullName evidence="1">Uncharacterized protein</fullName>
    </submittedName>
</protein>
<accession>A0ACD3A6E8</accession>
<proteinExistence type="predicted"/>
<organism evidence="1 2">
    <name type="scientific">Pluteus cervinus</name>
    <dbReference type="NCBI Taxonomy" id="181527"/>
    <lineage>
        <taxon>Eukaryota</taxon>
        <taxon>Fungi</taxon>
        <taxon>Dikarya</taxon>
        <taxon>Basidiomycota</taxon>
        <taxon>Agaricomycotina</taxon>
        <taxon>Agaricomycetes</taxon>
        <taxon>Agaricomycetidae</taxon>
        <taxon>Agaricales</taxon>
        <taxon>Pluteineae</taxon>
        <taxon>Pluteaceae</taxon>
        <taxon>Pluteus</taxon>
    </lineage>
</organism>
<evidence type="ECO:0000313" key="2">
    <source>
        <dbReference type="Proteomes" id="UP000308600"/>
    </source>
</evidence>